<keyword evidence="1" id="KW-0175">Coiled coil</keyword>
<feature type="coiled-coil region" evidence="1">
    <location>
        <begin position="297"/>
        <end position="392"/>
    </location>
</feature>
<sequence>MFQRSGPLTTCSDHDVGSLDSSFPSWIENFPEQSNVSEWKTNVQEGQDSLYDTSTLKHASSTSTTLSLGTEIQDKMEDFGKVPQAGDATSTTSVCSSKDMLGAAQVTIELLHGEVKMWEENSRKLMTDVERLRKELNKKSKHKKDFEMEVSMTRKENGDLKEEIQRLSAMVKQNDSRNLRLQIEEKDNVIKELEVKLNKTQESNIDIVSIFRNFEKKVEKQKMVISDLSRTSFQFQNAENNSHRIEDSEEEDFSLSIDVLPEKFYQSGFDFSTNENAIRCLHEGIELQEFRNLEIERQVMREKQKNMQSTIEFLEKTLDEKDQEMQMATHFMAQTLEENEAKWSNRLFEKEKQIASFEKKLHDGVNAFGDEILALTQRVQDLEAEFRERQGESREDLGISGSSPSSFLLFNFDTAINITEAFLELYKQLLISVENRKDQDSLLSFTKNESQLSKVADKIDFKELTEAILCTITQLNKLIESKATSFENEMNPQQLEAEVAHLSEQISGLEAEVRHLNEEKELSQLAQENSENIITYLQAEIRRMENVTATQKVDLKIMGESIQKKWTESQKECDFLKGSNLKLQATNENLIQVSKTLQTTNGELRMQNSALHNRYTALESKLGESQVAFSDIMNLVEDLECKFTSMLEEIASKEKTINVDLEALLHENIKQNERFIIEERFLTQMYMEKAAEVSNLQREVEKLTDQISDIFYRHEIIASNVVLSVYDLCSDKAMTDAALQEEQEKVKLYEAKLDNLQAEYEVTVRNYSKELAAMKENHETLMVNHEKVIVLLGKFKLNEEKLKGIVRGLEVELKVSELERLQATEEISELEVQLLKTEVLQNENFILKKSLYEAENEYRRLEASYQILSLEYDVLKAEKVSYMQRLLTTEKVTSELEDYKLSKVELEDKIFQLEWDLTTKEASWRNNARLKYELAQVTKENGELCKKKDSLQQENEDYKKKVKTLEEKLKQKEENQRLIYLDKECSTSTIAYDNFKLSQQYQIQPRGDF</sequence>
<dbReference type="PANTHER" id="PTHR47270">
    <property type="entry name" value="PROTEIN MLP1-LIKE"/>
    <property type="match status" value="1"/>
</dbReference>
<dbReference type="OrthoDB" id="658575at2759"/>
<proteinExistence type="predicted"/>
<dbReference type="EMBL" id="DF973165">
    <property type="protein sequence ID" value="GAU16996.1"/>
    <property type="molecule type" value="Genomic_DNA"/>
</dbReference>
<feature type="coiled-coil region" evidence="1">
    <location>
        <begin position="739"/>
        <end position="909"/>
    </location>
</feature>
<dbReference type="Proteomes" id="UP000242715">
    <property type="component" value="Unassembled WGS sequence"/>
</dbReference>
<feature type="coiled-coil region" evidence="1">
    <location>
        <begin position="934"/>
        <end position="975"/>
    </location>
</feature>
<evidence type="ECO:0000313" key="3">
    <source>
        <dbReference type="Proteomes" id="UP000242715"/>
    </source>
</evidence>
<dbReference type="AlphaFoldDB" id="A0A2Z6ML94"/>
<keyword evidence="3" id="KW-1185">Reference proteome</keyword>
<dbReference type="PANTHER" id="PTHR47270:SF13">
    <property type="entry name" value="HEAVY CHAIN-LIKE PROTEIN, PUTATIVE-RELATED"/>
    <property type="match status" value="1"/>
</dbReference>
<feature type="coiled-coil region" evidence="1">
    <location>
        <begin position="492"/>
        <end position="526"/>
    </location>
</feature>
<reference evidence="3" key="1">
    <citation type="journal article" date="2017" name="Front. Plant Sci.">
        <title>Climate Clever Clovers: New Paradigm to Reduce the Environmental Footprint of Ruminants by Breeding Low Methanogenic Forages Utilizing Haplotype Variation.</title>
        <authorList>
            <person name="Kaur P."/>
            <person name="Appels R."/>
            <person name="Bayer P.E."/>
            <person name="Keeble-Gagnere G."/>
            <person name="Wang J."/>
            <person name="Hirakawa H."/>
            <person name="Shirasawa K."/>
            <person name="Vercoe P."/>
            <person name="Stefanova K."/>
            <person name="Durmic Z."/>
            <person name="Nichols P."/>
            <person name="Revell C."/>
            <person name="Isobe S.N."/>
            <person name="Edwards D."/>
            <person name="Erskine W."/>
        </authorList>
    </citation>
    <scope>NUCLEOTIDE SEQUENCE [LARGE SCALE GENOMIC DNA]</scope>
    <source>
        <strain evidence="3">cv. Daliak</strain>
    </source>
</reference>
<feature type="coiled-coil region" evidence="1">
    <location>
        <begin position="115"/>
        <end position="203"/>
    </location>
</feature>
<accession>A0A2Z6ML94</accession>
<organism evidence="2 3">
    <name type="scientific">Trifolium subterraneum</name>
    <name type="common">Subterranean clover</name>
    <dbReference type="NCBI Taxonomy" id="3900"/>
    <lineage>
        <taxon>Eukaryota</taxon>
        <taxon>Viridiplantae</taxon>
        <taxon>Streptophyta</taxon>
        <taxon>Embryophyta</taxon>
        <taxon>Tracheophyta</taxon>
        <taxon>Spermatophyta</taxon>
        <taxon>Magnoliopsida</taxon>
        <taxon>eudicotyledons</taxon>
        <taxon>Gunneridae</taxon>
        <taxon>Pentapetalae</taxon>
        <taxon>rosids</taxon>
        <taxon>fabids</taxon>
        <taxon>Fabales</taxon>
        <taxon>Fabaceae</taxon>
        <taxon>Papilionoideae</taxon>
        <taxon>50 kb inversion clade</taxon>
        <taxon>NPAAA clade</taxon>
        <taxon>Hologalegina</taxon>
        <taxon>IRL clade</taxon>
        <taxon>Trifolieae</taxon>
        <taxon>Trifolium</taxon>
    </lineage>
</organism>
<name>A0A2Z6ML94_TRISU</name>
<evidence type="ECO:0000256" key="1">
    <source>
        <dbReference type="SAM" id="Coils"/>
    </source>
</evidence>
<protein>
    <submittedName>
        <fullName evidence="2">Uncharacterized protein</fullName>
    </submittedName>
</protein>
<gene>
    <name evidence="2" type="ORF">TSUD_37540</name>
</gene>
<evidence type="ECO:0000313" key="2">
    <source>
        <dbReference type="EMBL" id="GAU16996.1"/>
    </source>
</evidence>